<accession>A0A0K2VG02</accession>
<evidence type="ECO:0000313" key="1">
    <source>
        <dbReference type="EMBL" id="CDW49428.1"/>
    </source>
</evidence>
<reference evidence="1" key="1">
    <citation type="submission" date="2014-05" db="EMBL/GenBank/DDBJ databases">
        <authorList>
            <person name="Chronopoulou M."/>
        </authorList>
    </citation>
    <scope>NUCLEOTIDE SEQUENCE</scope>
    <source>
        <tissue evidence="1">Whole organism</tissue>
    </source>
</reference>
<dbReference type="EMBL" id="HACA01032067">
    <property type="protein sequence ID" value="CDW49428.1"/>
    <property type="molecule type" value="Transcribed_RNA"/>
</dbReference>
<sequence length="56" mass="6444">MLENYSNMVKNNSMNGVKGDICIKWRANSLSNISFFGLRMKYAPWIPICCSTIILR</sequence>
<dbReference type="AlphaFoldDB" id="A0A0K2VG02"/>
<protein>
    <submittedName>
        <fullName evidence="1">Uncharacterized protein</fullName>
    </submittedName>
</protein>
<name>A0A0K2VG02_LEPSM</name>
<proteinExistence type="predicted"/>
<organism evidence="1">
    <name type="scientific">Lepeophtheirus salmonis</name>
    <name type="common">Salmon louse</name>
    <name type="synonym">Caligus salmonis</name>
    <dbReference type="NCBI Taxonomy" id="72036"/>
    <lineage>
        <taxon>Eukaryota</taxon>
        <taxon>Metazoa</taxon>
        <taxon>Ecdysozoa</taxon>
        <taxon>Arthropoda</taxon>
        <taxon>Crustacea</taxon>
        <taxon>Multicrustacea</taxon>
        <taxon>Hexanauplia</taxon>
        <taxon>Copepoda</taxon>
        <taxon>Siphonostomatoida</taxon>
        <taxon>Caligidae</taxon>
        <taxon>Lepeophtheirus</taxon>
    </lineage>
</organism>